<keyword evidence="1" id="KW-0648">Protein biosynthesis</keyword>
<reference evidence="1 2" key="1">
    <citation type="submission" date="2021-08" db="EMBL/GenBank/DDBJ databases">
        <authorList>
            <person name="Zhang D."/>
            <person name="Zhang A."/>
            <person name="Wang L."/>
        </authorList>
    </citation>
    <scope>NUCLEOTIDE SEQUENCE [LARGE SCALE GENOMIC DNA]</scope>
    <source>
        <strain evidence="1 2">WL0086</strain>
    </source>
</reference>
<organism evidence="1 2">
    <name type="scientific">Actomonas aquatica</name>
    <dbReference type="NCBI Taxonomy" id="2866162"/>
    <lineage>
        <taxon>Bacteria</taxon>
        <taxon>Pseudomonadati</taxon>
        <taxon>Verrucomicrobiota</taxon>
        <taxon>Opitutia</taxon>
        <taxon>Opitutales</taxon>
        <taxon>Opitutaceae</taxon>
        <taxon>Actomonas</taxon>
    </lineage>
</organism>
<reference evidence="1 2" key="2">
    <citation type="submission" date="2023-12" db="EMBL/GenBank/DDBJ databases">
        <title>Description of an unclassified Opitutus bacterium of Verrucomicrobiota.</title>
        <authorList>
            <person name="Zhang D.-F."/>
        </authorList>
    </citation>
    <scope>NUCLEOTIDE SEQUENCE [LARGE SCALE GENOMIC DNA]</scope>
    <source>
        <strain evidence="1 2">WL0086</strain>
    </source>
</reference>
<dbReference type="SUPFAM" id="SSF54534">
    <property type="entry name" value="FKBP-like"/>
    <property type="match status" value="1"/>
</dbReference>
<protein>
    <submittedName>
        <fullName evidence="1">GreA/GreB family elongation factor</fullName>
    </submittedName>
</protein>
<gene>
    <name evidence="1" type="ORF">K1X11_001970</name>
</gene>
<dbReference type="RefSeq" id="WP_221028813.1">
    <property type="nucleotide sequence ID" value="NZ_CP139781.1"/>
</dbReference>
<keyword evidence="1" id="KW-0251">Elongation factor</keyword>
<dbReference type="EMBL" id="CP139781">
    <property type="protein sequence ID" value="WRQ88156.1"/>
    <property type="molecule type" value="Genomic_DNA"/>
</dbReference>
<proteinExistence type="predicted"/>
<sequence>MDALLAELQQDHELQTRAALLARDEATNEESRAEGKYDTRGQEAAYLAESQAKIATELSDAITFYRSLKLPDSRPPAAIEVGSVVKVERPGKPLWCFIGSRAGGTDFTYEGKAFTVITPASPLGRLLLGKKQGDTVYLVARGKPQAHRIAETA</sequence>
<dbReference type="GO" id="GO:0003746">
    <property type="term" value="F:translation elongation factor activity"/>
    <property type="evidence" value="ECO:0007669"/>
    <property type="project" value="UniProtKB-KW"/>
</dbReference>
<name>A0ABZ1C9K6_9BACT</name>
<evidence type="ECO:0000313" key="1">
    <source>
        <dbReference type="EMBL" id="WRQ88156.1"/>
    </source>
</evidence>
<evidence type="ECO:0000313" key="2">
    <source>
        <dbReference type="Proteomes" id="UP000738431"/>
    </source>
</evidence>
<dbReference type="InterPro" id="IPR036953">
    <property type="entry name" value="GreA/GreB_C_sf"/>
</dbReference>
<dbReference type="Proteomes" id="UP000738431">
    <property type="component" value="Chromosome"/>
</dbReference>
<keyword evidence="2" id="KW-1185">Reference proteome</keyword>
<dbReference type="Gene3D" id="3.10.50.30">
    <property type="entry name" value="Transcription elongation factor, GreA/GreB, C-terminal domain"/>
    <property type="match status" value="1"/>
</dbReference>
<accession>A0ABZ1C9K6</accession>